<evidence type="ECO:0000256" key="3">
    <source>
        <dbReference type="ARBA" id="ARBA00023295"/>
    </source>
</evidence>
<comment type="caution">
    <text evidence="8">The sequence shown here is derived from an EMBL/GenBank/DDBJ whole genome shotgun (WGS) entry which is preliminary data.</text>
</comment>
<evidence type="ECO:0000313" key="8">
    <source>
        <dbReference type="EMBL" id="MED6119348.1"/>
    </source>
</evidence>
<dbReference type="InterPro" id="IPR001547">
    <property type="entry name" value="Glyco_hydro_5"/>
</dbReference>
<dbReference type="SUPFAM" id="SSF50370">
    <property type="entry name" value="Ricin B-like lectins"/>
    <property type="match status" value="1"/>
</dbReference>
<organism evidence="8 9">
    <name type="scientific">Stylosanthes scabra</name>
    <dbReference type="NCBI Taxonomy" id="79078"/>
    <lineage>
        <taxon>Eukaryota</taxon>
        <taxon>Viridiplantae</taxon>
        <taxon>Streptophyta</taxon>
        <taxon>Embryophyta</taxon>
        <taxon>Tracheophyta</taxon>
        <taxon>Spermatophyta</taxon>
        <taxon>Magnoliopsida</taxon>
        <taxon>eudicotyledons</taxon>
        <taxon>Gunneridae</taxon>
        <taxon>Pentapetalae</taxon>
        <taxon>rosids</taxon>
        <taxon>fabids</taxon>
        <taxon>Fabales</taxon>
        <taxon>Fabaceae</taxon>
        <taxon>Papilionoideae</taxon>
        <taxon>50 kb inversion clade</taxon>
        <taxon>dalbergioids sensu lato</taxon>
        <taxon>Dalbergieae</taxon>
        <taxon>Pterocarpus clade</taxon>
        <taxon>Stylosanthes</taxon>
    </lineage>
</organism>
<dbReference type="Gene3D" id="3.20.20.80">
    <property type="entry name" value="Glycosidases"/>
    <property type="match status" value="1"/>
</dbReference>
<evidence type="ECO:0000259" key="6">
    <source>
        <dbReference type="Pfam" id="PF00150"/>
    </source>
</evidence>
<evidence type="ECO:0000256" key="5">
    <source>
        <dbReference type="SAM" id="SignalP"/>
    </source>
</evidence>
<dbReference type="InterPro" id="IPR017853">
    <property type="entry name" value="GH"/>
</dbReference>
<dbReference type="Pfam" id="PF00652">
    <property type="entry name" value="Ricin_B_lectin"/>
    <property type="match status" value="1"/>
</dbReference>
<keyword evidence="2 4" id="KW-0378">Hydrolase</keyword>
<dbReference type="InterPro" id="IPR000772">
    <property type="entry name" value="Ricin_B_lectin"/>
</dbReference>
<evidence type="ECO:0000256" key="1">
    <source>
        <dbReference type="ARBA" id="ARBA00005641"/>
    </source>
</evidence>
<name>A0ABU6R5D3_9FABA</name>
<feature type="domain" description="Glycoside hydrolase family 5" evidence="6">
    <location>
        <begin position="27"/>
        <end position="307"/>
    </location>
</feature>
<proteinExistence type="inferred from homology"/>
<evidence type="ECO:0000313" key="9">
    <source>
        <dbReference type="Proteomes" id="UP001341840"/>
    </source>
</evidence>
<evidence type="ECO:0000256" key="2">
    <source>
        <dbReference type="ARBA" id="ARBA00022801"/>
    </source>
</evidence>
<comment type="similarity">
    <text evidence="1 4">Belongs to the glycosyl hydrolase 5 (cellulase A) family.</text>
</comment>
<dbReference type="InterPro" id="IPR035992">
    <property type="entry name" value="Ricin_B-like_lectins"/>
</dbReference>
<keyword evidence="3 4" id="KW-0326">Glycosidase</keyword>
<reference evidence="8 9" key="1">
    <citation type="journal article" date="2023" name="Plants (Basel)">
        <title>Bridging the Gap: Combining Genomics and Transcriptomics Approaches to Understand Stylosanthes scabra, an Orphan Legume from the Brazilian Caatinga.</title>
        <authorList>
            <person name="Ferreira-Neto J.R.C."/>
            <person name="da Silva M.D."/>
            <person name="Binneck E."/>
            <person name="de Melo N.F."/>
            <person name="da Silva R.H."/>
            <person name="de Melo A.L.T.M."/>
            <person name="Pandolfi V."/>
            <person name="Bustamante F.O."/>
            <person name="Brasileiro-Vidal A.C."/>
            <person name="Benko-Iseppon A.M."/>
        </authorList>
    </citation>
    <scope>NUCLEOTIDE SEQUENCE [LARGE SCALE GENOMIC DNA]</scope>
    <source>
        <tissue evidence="8">Leaves</tissue>
    </source>
</reference>
<keyword evidence="5" id="KW-0732">Signal</keyword>
<feature type="signal peptide" evidence="5">
    <location>
        <begin position="1"/>
        <end position="20"/>
    </location>
</feature>
<evidence type="ECO:0008006" key="10">
    <source>
        <dbReference type="Google" id="ProtNLM"/>
    </source>
</evidence>
<evidence type="ECO:0000256" key="4">
    <source>
        <dbReference type="RuleBase" id="RU361153"/>
    </source>
</evidence>
<keyword evidence="9" id="KW-1185">Reference proteome</keyword>
<protein>
    <recommendedName>
        <fullName evidence="10">Mannan endo-1,4-beta-mannosidase</fullName>
    </recommendedName>
</protein>
<dbReference type="PANTHER" id="PTHR31263">
    <property type="entry name" value="CELLULASE FAMILY PROTEIN (AFU_ORTHOLOGUE AFUA_5G14560)"/>
    <property type="match status" value="1"/>
</dbReference>
<dbReference type="Pfam" id="PF00150">
    <property type="entry name" value="Cellulase"/>
    <property type="match status" value="1"/>
</dbReference>
<evidence type="ECO:0000259" key="7">
    <source>
        <dbReference type="Pfam" id="PF00652"/>
    </source>
</evidence>
<gene>
    <name evidence="8" type="ORF">PIB30_010856</name>
</gene>
<accession>A0ABU6R5D3</accession>
<feature type="domain" description="Ricin B lectin" evidence="7">
    <location>
        <begin position="364"/>
        <end position="467"/>
    </location>
</feature>
<sequence>MRSRRCFLALLVLHLEPVVPEGLSYKPLHQISKGIKSMGFNCVRLTWPILLVTNDSLASLTVRQSFQNLALTDSIAAIQANNPSIIDLTLIQAFQAVVKSLEDNDVMVILDNHVTQPGWCCNDNDDNGFFGDKYFNAQLWIQGLTKMTTIFNGVSNVVGMGLRNELHGPKQNVNDWYKYMEKGAEAVHAANPDVLIMFSGLRYDVNFSFIRNRAVQLSFKGKLVFEAHWYAFTDRELWVQGNLNPVGAQIYANITTNSAFLLDQGWPLFFGEFGVDLRGTNLNDNRYIPCFMALAADLDFDWAYWTLVGSYYFRQGVVGMEEFYGLLSPDRATLRNTTFLPRISSLQLPFRGPSIIQGNPYKVIYHPLTGLCLTRKSKMGPLRLGPCSISNSWEYTPQKILTIKGTYYCLQADQEGNPAKLGTICSASNSKWETISDSKLHFSSNLTHGSKFCLDVDSNNNIVTNACKCLSTELTCDPASQWFKLVETGRTISSISTTSSILDLPYKNIWRTIENQSKVLLVQ</sequence>
<dbReference type="Proteomes" id="UP001341840">
    <property type="component" value="Unassembled WGS sequence"/>
</dbReference>
<feature type="chain" id="PRO_5045687129" description="Mannan endo-1,4-beta-mannosidase" evidence="5">
    <location>
        <begin position="21"/>
        <end position="523"/>
    </location>
</feature>
<dbReference type="SUPFAM" id="SSF51445">
    <property type="entry name" value="(Trans)glycosidases"/>
    <property type="match status" value="1"/>
</dbReference>
<dbReference type="PANTHER" id="PTHR31263:SF44">
    <property type="entry name" value="OS04G0481200 PROTEIN"/>
    <property type="match status" value="1"/>
</dbReference>
<dbReference type="EMBL" id="JASCZI010030234">
    <property type="protein sequence ID" value="MED6119348.1"/>
    <property type="molecule type" value="Genomic_DNA"/>
</dbReference>